<organism evidence="2 3">
    <name type="scientific">Scleropages formosus</name>
    <name type="common">Asian bonytongue</name>
    <name type="synonym">Osteoglossum formosum</name>
    <dbReference type="NCBI Taxonomy" id="113540"/>
    <lineage>
        <taxon>Eukaryota</taxon>
        <taxon>Metazoa</taxon>
        <taxon>Chordata</taxon>
        <taxon>Craniata</taxon>
        <taxon>Vertebrata</taxon>
        <taxon>Euteleostomi</taxon>
        <taxon>Actinopterygii</taxon>
        <taxon>Neopterygii</taxon>
        <taxon>Teleostei</taxon>
        <taxon>Osteoglossocephala</taxon>
        <taxon>Osteoglossomorpha</taxon>
        <taxon>Osteoglossiformes</taxon>
        <taxon>Osteoglossidae</taxon>
        <taxon>Scleropages</taxon>
    </lineage>
</organism>
<reference evidence="2" key="3">
    <citation type="submission" date="2025-09" db="UniProtKB">
        <authorList>
            <consortium name="Ensembl"/>
        </authorList>
    </citation>
    <scope>IDENTIFICATION</scope>
</reference>
<dbReference type="AlphaFoldDB" id="A0A8C9UZ54"/>
<dbReference type="Proteomes" id="UP000694397">
    <property type="component" value="Chromosome 22"/>
</dbReference>
<dbReference type="OrthoDB" id="9591445at2759"/>
<protein>
    <submittedName>
        <fullName evidence="2">Uncharacterized protein</fullName>
    </submittedName>
</protein>
<evidence type="ECO:0000313" key="3">
    <source>
        <dbReference type="Proteomes" id="UP000694397"/>
    </source>
</evidence>
<dbReference type="GeneTree" id="ENSGT00940000174941"/>
<evidence type="ECO:0000313" key="2">
    <source>
        <dbReference type="Ensembl" id="ENSSFOP00015005392.1"/>
    </source>
</evidence>
<keyword evidence="3" id="KW-1185">Reference proteome</keyword>
<proteinExistence type="predicted"/>
<name>A0A8C9UZ54_SCLFO</name>
<sequence length="122" mass="13321">VKSQEGDVGHFDHLETDTWNVTHGMALTTEPCHQNFIVLLNKSGDLLAVLDELDPDTFSDGRIGLFSLNTPIKNRDQRKNLGVGLQGSAQVSLLVLLVMPFLLTTVITQFPGCTQTATLACR</sequence>
<reference evidence="2 3" key="1">
    <citation type="submission" date="2019-04" db="EMBL/GenBank/DDBJ databases">
        <authorList>
            <consortium name="Wellcome Sanger Institute Data Sharing"/>
        </authorList>
    </citation>
    <scope>NUCLEOTIDE SEQUENCE [LARGE SCALE GENOMIC DNA]</scope>
</reference>
<feature type="transmembrane region" description="Helical" evidence="1">
    <location>
        <begin position="81"/>
        <end position="103"/>
    </location>
</feature>
<evidence type="ECO:0000256" key="1">
    <source>
        <dbReference type="SAM" id="Phobius"/>
    </source>
</evidence>
<reference evidence="2" key="2">
    <citation type="submission" date="2025-08" db="UniProtKB">
        <authorList>
            <consortium name="Ensembl"/>
        </authorList>
    </citation>
    <scope>IDENTIFICATION</scope>
</reference>
<keyword evidence="1" id="KW-1133">Transmembrane helix</keyword>
<keyword evidence="1" id="KW-0812">Transmembrane</keyword>
<dbReference type="Ensembl" id="ENSSFOT00015005482.2">
    <property type="protein sequence ID" value="ENSSFOP00015005392.1"/>
    <property type="gene ID" value="ENSSFOG00015003525.2"/>
</dbReference>
<accession>A0A8C9UZ54</accession>
<keyword evidence="1" id="KW-0472">Membrane</keyword>